<evidence type="ECO:0000256" key="4">
    <source>
        <dbReference type="ARBA" id="ARBA00022989"/>
    </source>
</evidence>
<keyword evidence="3 7" id="KW-0812">Transmembrane</keyword>
<keyword evidence="6 7" id="KW-0131">Cell cycle</keyword>
<keyword evidence="4 7" id="KW-1133">Transmembrane helix</keyword>
<dbReference type="PANTHER" id="PTHR37485:SF1">
    <property type="entry name" value="CELL DIVISION PROTEIN FTSB"/>
    <property type="match status" value="1"/>
</dbReference>
<dbReference type="AlphaFoldDB" id="A0A679HTX3"/>
<name>A0A679HTX3_9RHOO</name>
<keyword evidence="2 7" id="KW-0132">Cell division</keyword>
<evidence type="ECO:0000256" key="5">
    <source>
        <dbReference type="ARBA" id="ARBA00023136"/>
    </source>
</evidence>
<comment type="subcellular location">
    <subcellularLocation>
        <location evidence="7">Cell inner membrane</location>
        <topology evidence="7">Single-pass type II membrane protein</topology>
    </subcellularLocation>
    <text evidence="7">Localizes to the division septum.</text>
</comment>
<accession>A0A679HTX3</accession>
<evidence type="ECO:0000256" key="7">
    <source>
        <dbReference type="HAMAP-Rule" id="MF_00599"/>
    </source>
</evidence>
<keyword evidence="5 7" id="KW-0472">Membrane</keyword>
<evidence type="ECO:0000256" key="2">
    <source>
        <dbReference type="ARBA" id="ARBA00022618"/>
    </source>
</evidence>
<organism evidence="8 9">
    <name type="scientific">Fluviibacter phosphoraccumulans</name>
    <dbReference type="NCBI Taxonomy" id="1751046"/>
    <lineage>
        <taxon>Bacteria</taxon>
        <taxon>Pseudomonadati</taxon>
        <taxon>Pseudomonadota</taxon>
        <taxon>Betaproteobacteria</taxon>
        <taxon>Rhodocyclales</taxon>
        <taxon>Fluviibacteraceae</taxon>
        <taxon>Fluviibacter</taxon>
    </lineage>
</organism>
<protein>
    <recommendedName>
        <fullName evidence="7">Cell division protein FtsB</fullName>
    </recommendedName>
</protein>
<dbReference type="NCBIfam" id="NF002058">
    <property type="entry name" value="PRK00888.1"/>
    <property type="match status" value="1"/>
</dbReference>
<keyword evidence="7" id="KW-0997">Cell inner membrane</keyword>
<dbReference type="InterPro" id="IPR007060">
    <property type="entry name" value="FtsL/DivIC"/>
</dbReference>
<dbReference type="GO" id="GO:0043093">
    <property type="term" value="P:FtsZ-dependent cytokinesis"/>
    <property type="evidence" value="ECO:0007669"/>
    <property type="project" value="UniProtKB-UniRule"/>
</dbReference>
<comment type="subunit">
    <text evidence="7">Part of a complex composed of FtsB, FtsL and FtsQ.</text>
</comment>
<dbReference type="EMBL" id="AP022345">
    <property type="protein sequence ID" value="BBU69509.1"/>
    <property type="molecule type" value="Genomic_DNA"/>
</dbReference>
<comment type="function">
    <text evidence="7">Essential cell division protein. May link together the upstream cell division proteins, which are predominantly cytoplasmic, with the downstream cell division proteins, which are predominantly periplasmic.</text>
</comment>
<dbReference type="Pfam" id="PF04977">
    <property type="entry name" value="DivIC"/>
    <property type="match status" value="1"/>
</dbReference>
<keyword evidence="1 7" id="KW-1003">Cell membrane</keyword>
<dbReference type="InterPro" id="IPR023081">
    <property type="entry name" value="Cell_div_FtsB"/>
</dbReference>
<dbReference type="PANTHER" id="PTHR37485">
    <property type="entry name" value="CELL DIVISION PROTEIN FTSB"/>
    <property type="match status" value="1"/>
</dbReference>
<dbReference type="GO" id="GO:0005886">
    <property type="term" value="C:plasma membrane"/>
    <property type="evidence" value="ECO:0007669"/>
    <property type="project" value="UniProtKB-SubCell"/>
</dbReference>
<feature type="topological domain" description="Cytoplasmic" evidence="7">
    <location>
        <begin position="1"/>
        <end position="3"/>
    </location>
</feature>
<dbReference type="GO" id="GO:0030428">
    <property type="term" value="C:cell septum"/>
    <property type="evidence" value="ECO:0007669"/>
    <property type="project" value="TreeGrafter"/>
</dbReference>
<evidence type="ECO:0000256" key="1">
    <source>
        <dbReference type="ARBA" id="ARBA00022475"/>
    </source>
</evidence>
<sequence>MRPSTAILLGLAVVIQYPLWLGKGGWLKVWESDRQLRQQREVNRQLELRNAGLEAETRNLKSGLEAVEERSRFELGMVKSDEVFFQLPQRKQATVTEVPSAAPAPIKEN</sequence>
<comment type="similarity">
    <text evidence="7">Belongs to the FtsB family.</text>
</comment>
<dbReference type="OrthoDB" id="7061211at2"/>
<feature type="topological domain" description="Periplasmic" evidence="7">
    <location>
        <begin position="22"/>
        <end position="109"/>
    </location>
</feature>
<feature type="coiled-coil region" evidence="7">
    <location>
        <begin position="36"/>
        <end position="70"/>
    </location>
</feature>
<dbReference type="Proteomes" id="UP000463961">
    <property type="component" value="Chromosome"/>
</dbReference>
<proteinExistence type="inferred from homology"/>
<evidence type="ECO:0000256" key="6">
    <source>
        <dbReference type="ARBA" id="ARBA00023306"/>
    </source>
</evidence>
<keyword evidence="9" id="KW-1185">Reference proteome</keyword>
<dbReference type="HAMAP" id="MF_00599">
    <property type="entry name" value="FtsB"/>
    <property type="match status" value="1"/>
</dbReference>
<evidence type="ECO:0000313" key="8">
    <source>
        <dbReference type="EMBL" id="BBU69509.1"/>
    </source>
</evidence>
<dbReference type="RefSeq" id="WP_162049782.1">
    <property type="nucleotide sequence ID" value="NZ_AP019011.1"/>
</dbReference>
<gene>
    <name evidence="7" type="primary">ftsB</name>
    <name evidence="8" type="ORF">ICHIAU1_17920</name>
</gene>
<reference evidence="9" key="1">
    <citation type="submission" date="2020-01" db="EMBL/GenBank/DDBJ databases">
        <title>Phosphoaccumulans saitamaens gen. nov., sp. nov., a polyphosphate accumulating bacterium isolated from surface river water.</title>
        <authorList>
            <person name="Watanabe K."/>
            <person name="Suda W."/>
        </authorList>
    </citation>
    <scope>NUCLEOTIDE SEQUENCE [LARGE SCALE GENOMIC DNA]</scope>
    <source>
        <strain evidence="9">ICHIAU1</strain>
    </source>
</reference>
<evidence type="ECO:0000313" key="9">
    <source>
        <dbReference type="Proteomes" id="UP000463961"/>
    </source>
</evidence>
<evidence type="ECO:0000256" key="3">
    <source>
        <dbReference type="ARBA" id="ARBA00022692"/>
    </source>
</evidence>
<keyword evidence="7" id="KW-0175">Coiled coil</keyword>
<dbReference type="GO" id="GO:0032153">
    <property type="term" value="C:cell division site"/>
    <property type="evidence" value="ECO:0007669"/>
    <property type="project" value="UniProtKB-UniRule"/>
</dbReference>